<evidence type="ECO:0000313" key="3">
    <source>
        <dbReference type="Proteomes" id="UP000199630"/>
    </source>
</evidence>
<keyword evidence="3" id="KW-1185">Reference proteome</keyword>
<reference evidence="3" key="1">
    <citation type="submission" date="2016-10" db="EMBL/GenBank/DDBJ databases">
        <authorList>
            <person name="Varghese N."/>
            <person name="Submissions S."/>
        </authorList>
    </citation>
    <scope>NUCLEOTIDE SEQUENCE [LARGE SCALE GENOMIC DNA]</scope>
    <source>
        <strain evidence="3">DSM 26471</strain>
    </source>
</reference>
<accession>A0A1I3LT05</accession>
<protein>
    <recommendedName>
        <fullName evidence="4">Lipoprotein</fullName>
    </recommendedName>
</protein>
<feature type="signal peptide" evidence="1">
    <location>
        <begin position="1"/>
        <end position="19"/>
    </location>
</feature>
<dbReference type="RefSeq" id="WP_090058705.1">
    <property type="nucleotide sequence ID" value="NZ_FORH01000001.1"/>
</dbReference>
<proteinExistence type="predicted"/>
<keyword evidence="1" id="KW-0732">Signal</keyword>
<evidence type="ECO:0000313" key="2">
    <source>
        <dbReference type="EMBL" id="SFI87586.1"/>
    </source>
</evidence>
<feature type="chain" id="PRO_5011641484" description="Lipoprotein" evidence="1">
    <location>
        <begin position="20"/>
        <end position="62"/>
    </location>
</feature>
<dbReference type="Proteomes" id="UP000199630">
    <property type="component" value="Unassembled WGS sequence"/>
</dbReference>
<evidence type="ECO:0000256" key="1">
    <source>
        <dbReference type="SAM" id="SignalP"/>
    </source>
</evidence>
<dbReference type="PROSITE" id="PS51257">
    <property type="entry name" value="PROKAR_LIPOPROTEIN"/>
    <property type="match status" value="1"/>
</dbReference>
<sequence length="62" mass="6567">MKKLILPAVLATMALSACAEMEKYPVSQCTTADHYPVACQEIEAGQSPADLEPVSVPDFKGA</sequence>
<dbReference type="AlphaFoldDB" id="A0A1I3LT05"/>
<evidence type="ECO:0008006" key="4">
    <source>
        <dbReference type="Google" id="ProtNLM"/>
    </source>
</evidence>
<gene>
    <name evidence="2" type="ORF">SAMN04487991_1128</name>
</gene>
<name>A0A1I3LT05_9RHOB</name>
<organism evidence="2 3">
    <name type="scientific">Celeribacter neptunius</name>
    <dbReference type="NCBI Taxonomy" id="588602"/>
    <lineage>
        <taxon>Bacteria</taxon>
        <taxon>Pseudomonadati</taxon>
        <taxon>Pseudomonadota</taxon>
        <taxon>Alphaproteobacteria</taxon>
        <taxon>Rhodobacterales</taxon>
        <taxon>Roseobacteraceae</taxon>
        <taxon>Celeribacter</taxon>
    </lineage>
</organism>
<dbReference type="OrthoDB" id="7870957at2"/>
<dbReference type="EMBL" id="FORH01000001">
    <property type="protein sequence ID" value="SFI87586.1"/>
    <property type="molecule type" value="Genomic_DNA"/>
</dbReference>